<evidence type="ECO:0000256" key="1">
    <source>
        <dbReference type="ARBA" id="ARBA00004123"/>
    </source>
</evidence>
<gene>
    <name evidence="5" type="ORF">EJ06DRAFT_540806</name>
</gene>
<dbReference type="SUPFAM" id="SSF57701">
    <property type="entry name" value="Zn2/Cys6 DNA-binding domain"/>
    <property type="match status" value="1"/>
</dbReference>
<dbReference type="GO" id="GO:0045944">
    <property type="term" value="P:positive regulation of transcription by RNA polymerase II"/>
    <property type="evidence" value="ECO:0007669"/>
    <property type="project" value="TreeGrafter"/>
</dbReference>
<evidence type="ECO:0000259" key="4">
    <source>
        <dbReference type="PROSITE" id="PS50048"/>
    </source>
</evidence>
<dbReference type="GO" id="GO:0000976">
    <property type="term" value="F:transcription cis-regulatory region binding"/>
    <property type="evidence" value="ECO:0007669"/>
    <property type="project" value="TreeGrafter"/>
</dbReference>
<feature type="domain" description="Zn(2)-C6 fungal-type" evidence="4">
    <location>
        <begin position="19"/>
        <end position="49"/>
    </location>
</feature>
<feature type="compositionally biased region" description="Basic and acidic residues" evidence="3">
    <location>
        <begin position="275"/>
        <end position="284"/>
    </location>
</feature>
<dbReference type="PROSITE" id="PS50048">
    <property type="entry name" value="ZN2_CY6_FUNGAL_2"/>
    <property type="match status" value="1"/>
</dbReference>
<dbReference type="Proteomes" id="UP000799640">
    <property type="component" value="Unassembled WGS sequence"/>
</dbReference>
<evidence type="ECO:0000313" key="6">
    <source>
        <dbReference type="Proteomes" id="UP000799640"/>
    </source>
</evidence>
<dbReference type="Pfam" id="PF11951">
    <property type="entry name" value="Fungal_trans_2"/>
    <property type="match status" value="1"/>
</dbReference>
<dbReference type="PROSITE" id="PS00463">
    <property type="entry name" value="ZN2_CY6_FUNGAL_1"/>
    <property type="match status" value="1"/>
</dbReference>
<dbReference type="OrthoDB" id="5229455at2759"/>
<comment type="subcellular location">
    <subcellularLocation>
        <location evidence="1">Nucleus</location>
    </subcellularLocation>
</comment>
<feature type="compositionally biased region" description="Pro residues" evidence="3">
    <location>
        <begin position="253"/>
        <end position="262"/>
    </location>
</feature>
<dbReference type="InterPro" id="IPR036864">
    <property type="entry name" value="Zn2-C6_fun-type_DNA-bd_sf"/>
</dbReference>
<keyword evidence="6" id="KW-1185">Reference proteome</keyword>
<feature type="compositionally biased region" description="Pro residues" evidence="3">
    <location>
        <begin position="141"/>
        <end position="156"/>
    </location>
</feature>
<dbReference type="GO" id="GO:0000981">
    <property type="term" value="F:DNA-binding transcription factor activity, RNA polymerase II-specific"/>
    <property type="evidence" value="ECO:0007669"/>
    <property type="project" value="InterPro"/>
</dbReference>
<dbReference type="GO" id="GO:0008270">
    <property type="term" value="F:zinc ion binding"/>
    <property type="evidence" value="ECO:0007669"/>
    <property type="project" value="InterPro"/>
</dbReference>
<proteinExistence type="predicted"/>
<sequence>MPRPKREGAPEPKKRSRTGCWPCKARKVKCGEEKPACSNCTRQHEQCDYSIRLNWGGRGGARRDDTESFLDTAGSASTPPTPSIIFPPPSALIGSFALDTPPRDPPRSTPHLRARSSGYVPPTTSTQRGHMRVRSHHAPGTGPPPPNHSPRPPAYPSPSTSVPSPAFSHDSPGAAMLPPGRPGDTDDTGSRKRRRVQDGPEPGCDGPSPTASTPLTPGSSGEDERRGVASPVPLPSAASDLRRLSVHSLLASPSPPPAPYPNPAHRHPASQPQSRGEDPGEECRTYGFDHGLPDLDIPRNDDAGAIEMLPLKGPNGAGVLLGGVGEPPPPPPPPLYFSNPQKPVGVGAYGTTRGRDMAFEPGGYYAYAVPIQIPRALEPLPARLLRNRMDLLYFHHFLNHTARILVPHDCDRNPFRCVLPKMAIEDDDLLSLLLAFSASHRARLLSHPEPATRIALLVQNVFPKLRSALLAPRPPPASALATAIMLASLEIIAPNTFAVRIPWRTHLTMARNMILALGGPAHLPRSDPVSGFLGRWFVYLDVLGCLSGRSTETPLAADAYWGGAGADDDDDGVIDCLTGFTTRLVRILARIAALAKACADAGRLDASGAAVPTWRPPAHVLAQAEQLGAELRAAAAGPAVPCSHARSGTAAERAWDASEIVATNTLFHLAGLIHLRRRVLNLGPGDMEVRSAVRGITEGLERVRPGSTAESCLVFPMFTAGCEALPGVERNVILGRLGVVEGVGMEQVRRARVVMQRVWETGRAWESLVSDEFFG</sequence>
<protein>
    <recommendedName>
        <fullName evidence="4">Zn(2)-C6 fungal-type domain-containing protein</fullName>
    </recommendedName>
</protein>
<dbReference type="Gene3D" id="4.10.240.10">
    <property type="entry name" value="Zn(2)-C6 fungal-type DNA-binding domain"/>
    <property type="match status" value="1"/>
</dbReference>
<feature type="compositionally biased region" description="Polar residues" evidence="3">
    <location>
        <begin position="209"/>
        <end position="219"/>
    </location>
</feature>
<dbReference type="EMBL" id="ML996687">
    <property type="protein sequence ID" value="KAF2405625.1"/>
    <property type="molecule type" value="Genomic_DNA"/>
</dbReference>
<feature type="region of interest" description="Disordered" evidence="3">
    <location>
        <begin position="53"/>
        <end position="287"/>
    </location>
</feature>
<dbReference type="InterPro" id="IPR001138">
    <property type="entry name" value="Zn2Cys6_DnaBD"/>
</dbReference>
<dbReference type="GO" id="GO:0005634">
    <property type="term" value="C:nucleus"/>
    <property type="evidence" value="ECO:0007669"/>
    <property type="project" value="UniProtKB-SubCell"/>
</dbReference>
<dbReference type="SMART" id="SM00066">
    <property type="entry name" value="GAL4"/>
    <property type="match status" value="1"/>
</dbReference>
<dbReference type="CDD" id="cd00067">
    <property type="entry name" value="GAL4"/>
    <property type="match status" value="1"/>
</dbReference>
<organism evidence="5 6">
    <name type="scientific">Trichodelitschia bisporula</name>
    <dbReference type="NCBI Taxonomy" id="703511"/>
    <lineage>
        <taxon>Eukaryota</taxon>
        <taxon>Fungi</taxon>
        <taxon>Dikarya</taxon>
        <taxon>Ascomycota</taxon>
        <taxon>Pezizomycotina</taxon>
        <taxon>Dothideomycetes</taxon>
        <taxon>Dothideomycetes incertae sedis</taxon>
        <taxon>Phaeotrichales</taxon>
        <taxon>Phaeotrichaceae</taxon>
        <taxon>Trichodelitschia</taxon>
    </lineage>
</organism>
<name>A0A6G1ICA9_9PEZI</name>
<dbReference type="Pfam" id="PF00172">
    <property type="entry name" value="Zn_clus"/>
    <property type="match status" value="1"/>
</dbReference>
<reference evidence="5" key="1">
    <citation type="journal article" date="2020" name="Stud. Mycol.">
        <title>101 Dothideomycetes genomes: a test case for predicting lifestyles and emergence of pathogens.</title>
        <authorList>
            <person name="Haridas S."/>
            <person name="Albert R."/>
            <person name="Binder M."/>
            <person name="Bloem J."/>
            <person name="Labutti K."/>
            <person name="Salamov A."/>
            <person name="Andreopoulos B."/>
            <person name="Baker S."/>
            <person name="Barry K."/>
            <person name="Bills G."/>
            <person name="Bluhm B."/>
            <person name="Cannon C."/>
            <person name="Castanera R."/>
            <person name="Culley D."/>
            <person name="Daum C."/>
            <person name="Ezra D."/>
            <person name="Gonzalez J."/>
            <person name="Henrissat B."/>
            <person name="Kuo A."/>
            <person name="Liang C."/>
            <person name="Lipzen A."/>
            <person name="Lutzoni F."/>
            <person name="Magnuson J."/>
            <person name="Mondo S."/>
            <person name="Nolan M."/>
            <person name="Ohm R."/>
            <person name="Pangilinan J."/>
            <person name="Park H.-J."/>
            <person name="Ramirez L."/>
            <person name="Alfaro M."/>
            <person name="Sun H."/>
            <person name="Tritt A."/>
            <person name="Yoshinaga Y."/>
            <person name="Zwiers L.-H."/>
            <person name="Turgeon B."/>
            <person name="Goodwin S."/>
            <person name="Spatafora J."/>
            <person name="Crous P."/>
            <person name="Grigoriev I."/>
        </authorList>
    </citation>
    <scope>NUCLEOTIDE SEQUENCE</scope>
    <source>
        <strain evidence="5">CBS 262.69</strain>
    </source>
</reference>
<dbReference type="PANTHER" id="PTHR37534:SF43">
    <property type="entry name" value="FINGER DOMAIN PROTEIN, PUTATIVE (AFU_ORTHOLOGUE AFUA_1G01850)-RELATED"/>
    <property type="match status" value="1"/>
</dbReference>
<dbReference type="PANTHER" id="PTHR37534">
    <property type="entry name" value="TRANSCRIPTIONAL ACTIVATOR PROTEIN UGA3"/>
    <property type="match status" value="1"/>
</dbReference>
<evidence type="ECO:0000256" key="3">
    <source>
        <dbReference type="SAM" id="MobiDB-lite"/>
    </source>
</evidence>
<evidence type="ECO:0000313" key="5">
    <source>
        <dbReference type="EMBL" id="KAF2405625.1"/>
    </source>
</evidence>
<dbReference type="AlphaFoldDB" id="A0A6G1ICA9"/>
<keyword evidence="2" id="KW-0539">Nucleus</keyword>
<dbReference type="InterPro" id="IPR021858">
    <property type="entry name" value="Fun_TF"/>
</dbReference>
<feature type="compositionally biased region" description="Pro residues" evidence="3">
    <location>
        <begin position="79"/>
        <end position="90"/>
    </location>
</feature>
<evidence type="ECO:0000256" key="2">
    <source>
        <dbReference type="ARBA" id="ARBA00023242"/>
    </source>
</evidence>
<accession>A0A6G1ICA9</accession>